<dbReference type="Gene3D" id="1.25.40.10">
    <property type="entry name" value="Tetratricopeptide repeat domain"/>
    <property type="match status" value="2"/>
</dbReference>
<name>A0A4R5Q738_9PROT</name>
<dbReference type="SUPFAM" id="SSF48452">
    <property type="entry name" value="TPR-like"/>
    <property type="match status" value="1"/>
</dbReference>
<reference evidence="1 2" key="1">
    <citation type="journal article" date="2016" name="J. Microbiol.">
        <title>Dankookia rubra gen. nov., sp. nov., an alphaproteobacterium isolated from sediment of a shallow stream.</title>
        <authorList>
            <person name="Kim W.H."/>
            <person name="Kim D.H."/>
            <person name="Kang K."/>
            <person name="Ahn T.Y."/>
        </authorList>
    </citation>
    <scope>NUCLEOTIDE SEQUENCE [LARGE SCALE GENOMIC DNA]</scope>
    <source>
        <strain evidence="1 2">JCM30602</strain>
    </source>
</reference>
<protein>
    <recommendedName>
        <fullName evidence="3">Tetratricopeptide repeat protein</fullName>
    </recommendedName>
</protein>
<sequence>MTYRSAVRNTRLPVFALGLVAVALSLALVPRGRELALLRMEAGDTQRAAALLEAKFVGGDRSPATIAALARARVSIGDVVGAMQLLETLIAQRPRDAGALNTLEQLQRASGRTEGLIRTLEMLQTVAPRTDRLRDLAGLYARNSRRPEQLAALRNLVQQVGSEPDDFVTLARLEASIGRPLAGVAVLRDMEARHPEAVDASVIALELGMLLVAKEPEQALARGRLWLVGRSDLAQSAPILAGEISVGGRPDLAVALLKQYAGADADPRLIAAIAQAESDAGDPAAGLSRLEQLDPAKDARGGVPVAILRLRLGLAVGNVDRAMAAAERVGWLDVPDDGLQQLSTMVLAAGRMDALQRLAAAGENYLVSVPVLAARIRLALGDADGARRWSDRATSTVVGQPNVAVQLAEVEVQLGRSDRAAALLVDAVQEPDLPPTALPAIAGLFIRAGRADKGAIALDRLRRSRASLAADSAWALATIAAGRAKEVTAWLSARGREELPADLLQNVIHVALDAGARGLALQAAERLTSIRGSADDGLLLARLLFDNGQLRRALECLRALPAGTSVPDDFRAAVLLGAWRQGAPVADELRAIWLRRLESATNTADQAASISLLFELRAHAELIPVLHILARQAPERWLWAYSEAAVAARRQADLTALWMELVSRPGLPAELRRQLAFKLLEAGDKRAAERAFRVLAATSPSDSPDVRQLLFLWGPRPTAEQLDWIEGRARVASGAEQGAWMRILADRGAPARSAAVYRAATTRGGASESTLGAYLAALQAQDDRTAMVAAVREELPRATTAGHLRQLADLAARTGDTEMERQALERLVATAGWDRDTQRRLGILAYLRRDMDVAERLLLAAIAQTGGDYDTQMILGDIAGRRPGAAAARSHYAEALRLLESSGDRSFRGRIVRANLLHRLGRDTEATRLYEVLLAERPSDRNLRADYAAMLIEQGSLRHASDLLAGR</sequence>
<comment type="caution">
    <text evidence="1">The sequence shown here is derived from an EMBL/GenBank/DDBJ whole genome shotgun (WGS) entry which is preliminary data.</text>
</comment>
<keyword evidence="2" id="KW-1185">Reference proteome</keyword>
<dbReference type="EMBL" id="SMSJ01000102">
    <property type="protein sequence ID" value="TDH58684.1"/>
    <property type="molecule type" value="Genomic_DNA"/>
</dbReference>
<dbReference type="Proteomes" id="UP000295096">
    <property type="component" value="Unassembled WGS sequence"/>
</dbReference>
<dbReference type="AlphaFoldDB" id="A0A4R5Q738"/>
<evidence type="ECO:0000313" key="2">
    <source>
        <dbReference type="Proteomes" id="UP000295096"/>
    </source>
</evidence>
<dbReference type="OrthoDB" id="7311447at2"/>
<dbReference type="InterPro" id="IPR011990">
    <property type="entry name" value="TPR-like_helical_dom_sf"/>
</dbReference>
<dbReference type="RefSeq" id="WP_133292497.1">
    <property type="nucleotide sequence ID" value="NZ_SMSJ01000102.1"/>
</dbReference>
<evidence type="ECO:0008006" key="3">
    <source>
        <dbReference type="Google" id="ProtNLM"/>
    </source>
</evidence>
<gene>
    <name evidence="1" type="ORF">E2C06_31300</name>
</gene>
<accession>A0A4R5Q738</accession>
<organism evidence="1 2">
    <name type="scientific">Dankookia rubra</name>
    <dbReference type="NCBI Taxonomy" id="1442381"/>
    <lineage>
        <taxon>Bacteria</taxon>
        <taxon>Pseudomonadati</taxon>
        <taxon>Pseudomonadota</taxon>
        <taxon>Alphaproteobacteria</taxon>
        <taxon>Acetobacterales</taxon>
        <taxon>Roseomonadaceae</taxon>
        <taxon>Dankookia</taxon>
    </lineage>
</organism>
<evidence type="ECO:0000313" key="1">
    <source>
        <dbReference type="EMBL" id="TDH58684.1"/>
    </source>
</evidence>
<proteinExistence type="predicted"/>